<keyword evidence="3" id="KW-0808">Transferase</keyword>
<dbReference type="Pfam" id="PF13439">
    <property type="entry name" value="Glyco_transf_4"/>
    <property type="match status" value="1"/>
</dbReference>
<evidence type="ECO:0000313" key="3">
    <source>
        <dbReference type="EMBL" id="AKB30483.1"/>
    </source>
</evidence>
<dbReference type="HOGENOM" id="CLU_009583_2_4_2"/>
<accession>A0A0E3P909</accession>
<evidence type="ECO:0000313" key="4">
    <source>
        <dbReference type="Proteomes" id="UP000033111"/>
    </source>
</evidence>
<feature type="domain" description="Glycosyl transferase family 1" evidence="1">
    <location>
        <begin position="204"/>
        <end position="369"/>
    </location>
</feature>
<dbReference type="Gene3D" id="3.40.50.2000">
    <property type="entry name" value="Glycogen Phosphorylase B"/>
    <property type="match status" value="2"/>
</dbReference>
<keyword evidence="4" id="KW-1185">Reference proteome</keyword>
<dbReference type="InterPro" id="IPR001296">
    <property type="entry name" value="Glyco_trans_1"/>
</dbReference>
<dbReference type="KEGG" id="msw:MSSIT_3764"/>
<dbReference type="EMBL" id="CP009506">
    <property type="protein sequence ID" value="AKB30483.1"/>
    <property type="molecule type" value="Genomic_DNA"/>
</dbReference>
<reference evidence="3 4" key="1">
    <citation type="submission" date="2014-07" db="EMBL/GenBank/DDBJ databases">
        <title>Methanogenic archaea and the global carbon cycle.</title>
        <authorList>
            <person name="Henriksen J.R."/>
            <person name="Luke J."/>
            <person name="Reinhart S."/>
            <person name="Benedict M.N."/>
            <person name="Youngblut N.D."/>
            <person name="Metcalf M.E."/>
            <person name="Whitaker R.J."/>
            <person name="Metcalf W.W."/>
        </authorList>
    </citation>
    <scope>NUCLEOTIDE SEQUENCE [LARGE SCALE GENOMIC DNA]</scope>
    <source>
        <strain evidence="3 4">T4/M</strain>
    </source>
</reference>
<proteinExistence type="predicted"/>
<dbReference type="InterPro" id="IPR028098">
    <property type="entry name" value="Glyco_trans_4-like_N"/>
</dbReference>
<name>A0A0E3P909_9EURY</name>
<protein>
    <submittedName>
        <fullName evidence="3">Glycosyl transferase, group 1</fullName>
    </submittedName>
</protein>
<dbReference type="Pfam" id="PF00534">
    <property type="entry name" value="Glycos_transf_1"/>
    <property type="match status" value="1"/>
</dbReference>
<dbReference type="PATRIC" id="fig|1434120.4.peg.4876"/>
<gene>
    <name evidence="3" type="ORF">MSSIT_3764</name>
</gene>
<dbReference type="InterPro" id="IPR050194">
    <property type="entry name" value="Glycosyltransferase_grp1"/>
</dbReference>
<feature type="domain" description="Glycosyltransferase subfamily 4-like N-terminal" evidence="2">
    <location>
        <begin position="69"/>
        <end position="194"/>
    </location>
</feature>
<sequence length="392" mass="45329">MNMSFDQIINKNLLVLTPAYPNETGSYIGDSFVKNQVDELKQYFKEIIVISPVPFSFEQYPKDKLCDNYSYDNVRVYYPRSFYVPIRYFRKILIDNRLQVIESLIKKENISFDIIHAHFTWPSGYIGVKLKSKYNIPVVITLHANSVRFYQEVNMNYPLLNYTWKNADALIRVNQKDVPVLKKFNENSFFIPNGFSQTFKPLDQKTCRDKLNLSPNKKIIFSLGWLIERKGFKYLIEAMDILQKERSDILCFIGGSGPLKNKLQKQIDDLNLADKVKLTGFIPDDLLPIWMNACDVFILPSLSESFGVVLIEAMACGKPVITTYNGGSEEVVISEDYGYVIESKNSKKLAQKVLIVLDQKWDSTRIKKYSDLFTWDIACEKIIKVCADLLKN</sequence>
<dbReference type="AlphaFoldDB" id="A0A0E3P909"/>
<evidence type="ECO:0000259" key="2">
    <source>
        <dbReference type="Pfam" id="PF13439"/>
    </source>
</evidence>
<dbReference type="PANTHER" id="PTHR45947">
    <property type="entry name" value="SULFOQUINOVOSYL TRANSFERASE SQD2"/>
    <property type="match status" value="1"/>
</dbReference>
<organism evidence="3 4">
    <name type="scientific">Methanosarcina siciliae T4/M</name>
    <dbReference type="NCBI Taxonomy" id="1434120"/>
    <lineage>
        <taxon>Archaea</taxon>
        <taxon>Methanobacteriati</taxon>
        <taxon>Methanobacteriota</taxon>
        <taxon>Stenosarchaea group</taxon>
        <taxon>Methanomicrobia</taxon>
        <taxon>Methanosarcinales</taxon>
        <taxon>Methanosarcinaceae</taxon>
        <taxon>Methanosarcina</taxon>
    </lineage>
</organism>
<dbReference type="PANTHER" id="PTHR45947:SF15">
    <property type="entry name" value="TEICHURONIC ACID BIOSYNTHESIS GLYCOSYLTRANSFERASE TUAC-RELATED"/>
    <property type="match status" value="1"/>
</dbReference>
<evidence type="ECO:0000259" key="1">
    <source>
        <dbReference type="Pfam" id="PF00534"/>
    </source>
</evidence>
<dbReference type="CDD" id="cd03798">
    <property type="entry name" value="GT4_WlbH-like"/>
    <property type="match status" value="1"/>
</dbReference>
<dbReference type="GO" id="GO:0016757">
    <property type="term" value="F:glycosyltransferase activity"/>
    <property type="evidence" value="ECO:0007669"/>
    <property type="project" value="InterPro"/>
</dbReference>
<dbReference type="OrthoDB" id="132546at2157"/>
<dbReference type="Proteomes" id="UP000033111">
    <property type="component" value="Chromosome"/>
</dbReference>
<dbReference type="SUPFAM" id="SSF53756">
    <property type="entry name" value="UDP-Glycosyltransferase/glycogen phosphorylase"/>
    <property type="match status" value="1"/>
</dbReference>